<keyword evidence="2" id="KW-0812">Transmembrane</keyword>
<evidence type="ECO:0000313" key="4">
    <source>
        <dbReference type="Proteomes" id="UP000775547"/>
    </source>
</evidence>
<feature type="compositionally biased region" description="Polar residues" evidence="1">
    <location>
        <begin position="253"/>
        <end position="267"/>
    </location>
</feature>
<protein>
    <submittedName>
        <fullName evidence="3">Uncharacterized protein</fullName>
    </submittedName>
</protein>
<evidence type="ECO:0000256" key="2">
    <source>
        <dbReference type="SAM" id="Phobius"/>
    </source>
</evidence>
<gene>
    <name evidence="3" type="ORF">DXG03_009087</name>
</gene>
<reference evidence="3" key="2">
    <citation type="submission" date="2021-10" db="EMBL/GenBank/DDBJ databases">
        <title>Phylogenomics reveals ancestral predisposition of the termite-cultivated fungus Termitomyces towards a domesticated lifestyle.</title>
        <authorList>
            <person name="Auxier B."/>
            <person name="Grum-Grzhimaylo A."/>
            <person name="Cardenas M.E."/>
            <person name="Lodge J.D."/>
            <person name="Laessoe T."/>
            <person name="Pedersen O."/>
            <person name="Smith M.E."/>
            <person name="Kuyper T.W."/>
            <person name="Franco-Molano E.A."/>
            <person name="Baroni T.J."/>
            <person name="Aanen D.K."/>
        </authorList>
    </citation>
    <scope>NUCLEOTIDE SEQUENCE</scope>
    <source>
        <strain evidence="3">AP01</strain>
        <tissue evidence="3">Mycelium</tissue>
    </source>
</reference>
<keyword evidence="4" id="KW-1185">Reference proteome</keyword>
<feature type="compositionally biased region" description="Low complexity" evidence="1">
    <location>
        <begin position="88"/>
        <end position="100"/>
    </location>
</feature>
<dbReference type="AlphaFoldDB" id="A0A9P7GBA8"/>
<feature type="region of interest" description="Disordered" evidence="1">
    <location>
        <begin position="126"/>
        <end position="146"/>
    </location>
</feature>
<feature type="region of interest" description="Disordered" evidence="1">
    <location>
        <begin position="298"/>
        <end position="327"/>
    </location>
</feature>
<name>A0A9P7GBA8_9AGAR</name>
<reference evidence="3" key="1">
    <citation type="submission" date="2020-07" db="EMBL/GenBank/DDBJ databases">
        <authorList>
            <person name="Nieuwenhuis M."/>
            <person name="Van De Peppel L.J.J."/>
        </authorList>
    </citation>
    <scope>NUCLEOTIDE SEQUENCE</scope>
    <source>
        <strain evidence="3">AP01</strain>
        <tissue evidence="3">Mycelium</tissue>
    </source>
</reference>
<feature type="compositionally biased region" description="Polar residues" evidence="1">
    <location>
        <begin position="63"/>
        <end position="87"/>
    </location>
</feature>
<dbReference type="EMBL" id="JABCKV010000082">
    <property type="protein sequence ID" value="KAG5644140.1"/>
    <property type="molecule type" value="Genomic_DNA"/>
</dbReference>
<feature type="region of interest" description="Disordered" evidence="1">
    <location>
        <begin position="189"/>
        <end position="268"/>
    </location>
</feature>
<feature type="region of interest" description="Disordered" evidence="1">
    <location>
        <begin position="47"/>
        <end position="106"/>
    </location>
</feature>
<evidence type="ECO:0000313" key="3">
    <source>
        <dbReference type="EMBL" id="KAG5644140.1"/>
    </source>
</evidence>
<accession>A0A9P7GBA8</accession>
<comment type="caution">
    <text evidence="3">The sequence shown here is derived from an EMBL/GenBank/DDBJ whole genome shotgun (WGS) entry which is preliminary data.</text>
</comment>
<feature type="transmembrane region" description="Helical" evidence="2">
    <location>
        <begin position="12"/>
        <end position="39"/>
    </location>
</feature>
<keyword evidence="2" id="KW-1133">Transmembrane helix</keyword>
<dbReference type="Gene3D" id="1.20.5.510">
    <property type="entry name" value="Single helix bin"/>
    <property type="match status" value="1"/>
</dbReference>
<dbReference type="Proteomes" id="UP000775547">
    <property type="component" value="Unassembled WGS sequence"/>
</dbReference>
<keyword evidence="2" id="KW-0472">Membrane</keyword>
<proteinExistence type="predicted"/>
<evidence type="ECO:0000256" key="1">
    <source>
        <dbReference type="SAM" id="MobiDB-lite"/>
    </source>
</evidence>
<organism evidence="3 4">
    <name type="scientific">Asterophora parasitica</name>
    <dbReference type="NCBI Taxonomy" id="117018"/>
    <lineage>
        <taxon>Eukaryota</taxon>
        <taxon>Fungi</taxon>
        <taxon>Dikarya</taxon>
        <taxon>Basidiomycota</taxon>
        <taxon>Agaricomycotina</taxon>
        <taxon>Agaricomycetes</taxon>
        <taxon>Agaricomycetidae</taxon>
        <taxon>Agaricales</taxon>
        <taxon>Tricholomatineae</taxon>
        <taxon>Lyophyllaceae</taxon>
        <taxon>Asterophora</taxon>
    </lineage>
</organism>
<sequence length="327" mass="34197">MSNAPEQKKSSAPIGAIVGGVVGGVTILAVAVLIAFYLYRKKNQQRPSAAPTKEYLDGPGHNRNMSDFSQRSTGFGQGYQQMDRSYATSPTSHNPTSPTSGTLHTHNDSVNSLSYFGSINHSSVAAYSSPASPPPNSRTLSASPPSNHFAAMITNVNRENIIEPFTLGPSARSNMSPSTDRKRADGAIIPVYDSPNSLPHHISQDPPDLGGASRETTPSRRRVNPPAYSAVDASSQAGSPPRSGLLHSKKGSADTSHSFESNLNGATSVRHGSAVGGGVGSISAIDEVVQMSFGHDQEDMSGTGGTLATGQSQVIPPRTGVFRPMNS</sequence>
<dbReference type="OrthoDB" id="2796893at2759"/>